<proteinExistence type="predicted"/>
<reference evidence="1 2" key="1">
    <citation type="journal article" date="2010" name="PLoS ONE">
        <title>The complete genome sequence of Haloferax volcanii DS2, a model archaeon.</title>
        <authorList>
            <person name="Hartman A.L."/>
            <person name="Norais C."/>
            <person name="Badger J.H."/>
            <person name="Delmas S."/>
            <person name="Haldenby S."/>
            <person name="Madupu R."/>
            <person name="Robinson J."/>
            <person name="Khouri H."/>
            <person name="Ren Q."/>
            <person name="Lowe T.M."/>
            <person name="Maupin-Furlow J."/>
            <person name="Pohlschroder M."/>
            <person name="Daniels C."/>
            <person name="Pfeiffer F."/>
            <person name="Allers T."/>
            <person name="Eisen J.A."/>
        </authorList>
    </citation>
    <scope>NUCLEOTIDE SEQUENCE [LARGE SCALE GENOMIC DNA]</scope>
    <source>
        <strain evidence="2">ATCC 29605 / DSM 3757 / JCM 8879 / NBRC 14742 / NCIMB 2012 / VKM B-1768 / DS2</strain>
    </source>
</reference>
<accession>A0A8E8PJ09</accession>
<dbReference type="EMBL" id="CP001956">
    <property type="protein sequence ID" value="QWE89784.1"/>
    <property type="molecule type" value="Genomic_DNA"/>
</dbReference>
<sequence length="65" mass="7315">MSQCFGSISVGTKTDDAMCEFLNRESERLGVSNSELIRRILEHYRDGRSGNLRCPHCEGLLEVVV</sequence>
<dbReference type="GO" id="GO:0006355">
    <property type="term" value="P:regulation of DNA-templated transcription"/>
    <property type="evidence" value="ECO:0007669"/>
    <property type="project" value="InterPro"/>
</dbReference>
<dbReference type="Proteomes" id="UP000008243">
    <property type="component" value="Chromosome"/>
</dbReference>
<protein>
    <submittedName>
        <fullName evidence="1">CopG domain protein</fullName>
    </submittedName>
</protein>
<dbReference type="RefSeq" id="WP_394324813.1">
    <property type="nucleotide sequence ID" value="NC_013967.1"/>
</dbReference>
<dbReference type="AlphaFoldDB" id="A0A8E8PJ09"/>
<evidence type="ECO:0000313" key="1">
    <source>
        <dbReference type="EMBL" id="QWE89784.1"/>
    </source>
</evidence>
<keyword evidence="2" id="KW-1185">Reference proteome</keyword>
<organism evidence="1 2">
    <name type="scientific">Haloferax volcanii (strain ATCC 29605 / DSM 3757 / JCM 8879 / NBRC 14742 / NCIMB 2012 / VKM B-1768 / DS2)</name>
    <name type="common">Halobacterium volcanii</name>
    <dbReference type="NCBI Taxonomy" id="309800"/>
    <lineage>
        <taxon>Archaea</taxon>
        <taxon>Methanobacteriati</taxon>
        <taxon>Methanobacteriota</taxon>
        <taxon>Stenosarchaea group</taxon>
        <taxon>Halobacteria</taxon>
        <taxon>Halobacteriales</taxon>
        <taxon>Haloferacaceae</taxon>
        <taxon>Haloferax</taxon>
    </lineage>
</organism>
<dbReference type="GeneID" id="95971317"/>
<name>A0A8E8PJ09_HALVD</name>
<evidence type="ECO:0000313" key="2">
    <source>
        <dbReference type="Proteomes" id="UP000008243"/>
    </source>
</evidence>
<gene>
    <name evidence="1" type="ordered locus">HVO_1832A</name>
</gene>